<dbReference type="Proteomes" id="UP000196086">
    <property type="component" value="Unassembled WGS sequence"/>
</dbReference>
<dbReference type="AlphaFoldDB" id="A0A1Z5YRB1"/>
<dbReference type="EMBL" id="JOMQ01000088">
    <property type="protein sequence ID" value="OUI98520.1"/>
    <property type="molecule type" value="Genomic_DNA"/>
</dbReference>
<sequence length="235" mass="27531">MHLLAERDTVMPIVNSLLRKNLIREGCKLHEIFIYNTVFKTEKNNCFIKNSFLAENISYIMDHHSNFISINIENMKFHSLPSILGKENHYVFVENSDKNLCIFVNFQKLFICEHDNLLFFSEEKNNKTLYLEDIRIESNIYYIKTSIGYIVARPDTSVNLNSPNCLEWEHFTCLPNSQNFSNSIRNFDKNCEILEDIAWLNSVEKQSIVNDNSIPQSPETSKKKNILKRLLKIPS</sequence>
<evidence type="ECO:0000313" key="1">
    <source>
        <dbReference type="EMBL" id="OUI98520.1"/>
    </source>
</evidence>
<accession>A0A1Z5YRB1</accession>
<organism evidence="1 2">
    <name type="scientific">Acetobacter cibinongensis</name>
    <dbReference type="NCBI Taxonomy" id="146475"/>
    <lineage>
        <taxon>Bacteria</taxon>
        <taxon>Pseudomonadati</taxon>
        <taxon>Pseudomonadota</taxon>
        <taxon>Alphaproteobacteria</taxon>
        <taxon>Acetobacterales</taxon>
        <taxon>Acetobacteraceae</taxon>
        <taxon>Acetobacter</taxon>
    </lineage>
</organism>
<proteinExistence type="predicted"/>
<gene>
    <name evidence="1" type="ORF">HK14_15305</name>
</gene>
<comment type="caution">
    <text evidence="1">The sequence shown here is derived from an EMBL/GenBank/DDBJ whole genome shotgun (WGS) entry which is preliminary data.</text>
</comment>
<evidence type="ECO:0000313" key="2">
    <source>
        <dbReference type="Proteomes" id="UP000196086"/>
    </source>
</evidence>
<name>A0A1Z5YRB1_9PROT</name>
<reference evidence="1 2" key="1">
    <citation type="submission" date="2014-06" db="EMBL/GenBank/DDBJ databases">
        <authorList>
            <person name="Ju J."/>
            <person name="Zhang J."/>
        </authorList>
    </citation>
    <scope>NUCLEOTIDE SEQUENCE [LARGE SCALE GENOMIC DNA]</scope>
    <source>
        <strain evidence="1 2">DsW_47</strain>
    </source>
</reference>
<protein>
    <submittedName>
        <fullName evidence="1">Uncharacterized protein</fullName>
    </submittedName>
</protein>